<evidence type="ECO:0000313" key="1">
    <source>
        <dbReference type="EMBL" id="TWT89513.1"/>
    </source>
</evidence>
<protein>
    <submittedName>
        <fullName evidence="1">Uncharacterized protein</fullName>
    </submittedName>
</protein>
<sequence precursor="true">MPAANRRDAGENDTPQDNLFENREMAELWFLTTLPFRHQFGLDRMKVRFGRSPALDELCPEWNST</sequence>
<name>A0A5C5ZTN8_9BACT</name>
<dbReference type="EMBL" id="SJPM01000017">
    <property type="protein sequence ID" value="TWT89513.1"/>
    <property type="molecule type" value="Genomic_DNA"/>
</dbReference>
<keyword evidence="2" id="KW-1185">Reference proteome</keyword>
<reference evidence="1 2" key="1">
    <citation type="submission" date="2019-02" db="EMBL/GenBank/DDBJ databases">
        <title>Deep-cultivation of Planctomycetes and their phenomic and genomic characterization uncovers novel biology.</title>
        <authorList>
            <person name="Wiegand S."/>
            <person name="Jogler M."/>
            <person name="Boedeker C."/>
            <person name="Pinto D."/>
            <person name="Vollmers J."/>
            <person name="Rivas-Marin E."/>
            <person name="Kohn T."/>
            <person name="Peeters S.H."/>
            <person name="Heuer A."/>
            <person name="Rast P."/>
            <person name="Oberbeckmann S."/>
            <person name="Bunk B."/>
            <person name="Jeske O."/>
            <person name="Meyerdierks A."/>
            <person name="Storesund J.E."/>
            <person name="Kallscheuer N."/>
            <person name="Luecker S."/>
            <person name="Lage O.M."/>
            <person name="Pohl T."/>
            <person name="Merkel B.J."/>
            <person name="Hornburger P."/>
            <person name="Mueller R.-W."/>
            <person name="Bruemmer F."/>
            <person name="Labrenz M."/>
            <person name="Spormann A.M."/>
            <person name="Op Den Camp H."/>
            <person name="Overmann J."/>
            <person name="Amann R."/>
            <person name="Jetten M.S.M."/>
            <person name="Mascher T."/>
            <person name="Medema M.H."/>
            <person name="Devos D.P."/>
            <person name="Kaster A.-K."/>
            <person name="Ovreas L."/>
            <person name="Rohde M."/>
            <person name="Galperin M.Y."/>
            <person name="Jogler C."/>
        </authorList>
    </citation>
    <scope>NUCLEOTIDE SEQUENCE [LARGE SCALE GENOMIC DNA]</scope>
    <source>
        <strain evidence="1 2">Pla100</strain>
    </source>
</reference>
<gene>
    <name evidence="1" type="ORF">Pla100_54420</name>
</gene>
<dbReference type="AlphaFoldDB" id="A0A5C5ZTN8"/>
<evidence type="ECO:0000313" key="2">
    <source>
        <dbReference type="Proteomes" id="UP000316213"/>
    </source>
</evidence>
<comment type="caution">
    <text evidence="1">The sequence shown here is derived from an EMBL/GenBank/DDBJ whole genome shotgun (WGS) entry which is preliminary data.</text>
</comment>
<proteinExistence type="predicted"/>
<dbReference type="Proteomes" id="UP000316213">
    <property type="component" value="Unassembled WGS sequence"/>
</dbReference>
<organism evidence="1 2">
    <name type="scientific">Neorhodopirellula pilleata</name>
    <dbReference type="NCBI Taxonomy" id="2714738"/>
    <lineage>
        <taxon>Bacteria</taxon>
        <taxon>Pseudomonadati</taxon>
        <taxon>Planctomycetota</taxon>
        <taxon>Planctomycetia</taxon>
        <taxon>Pirellulales</taxon>
        <taxon>Pirellulaceae</taxon>
        <taxon>Neorhodopirellula</taxon>
    </lineage>
</organism>
<accession>A0A5C5ZTN8</accession>